<dbReference type="InterPro" id="IPR011706">
    <property type="entry name" value="Cu-oxidase_C"/>
</dbReference>
<evidence type="ECO:0000313" key="8">
    <source>
        <dbReference type="Proteomes" id="UP001308179"/>
    </source>
</evidence>
<feature type="transmembrane region" description="Helical" evidence="3">
    <location>
        <begin position="39"/>
        <end position="57"/>
    </location>
</feature>
<evidence type="ECO:0000256" key="3">
    <source>
        <dbReference type="SAM" id="Phobius"/>
    </source>
</evidence>
<proteinExistence type="inferred from homology"/>
<evidence type="ECO:0008006" key="9">
    <source>
        <dbReference type="Google" id="ProtNLM"/>
    </source>
</evidence>
<evidence type="ECO:0000313" key="7">
    <source>
        <dbReference type="EMBL" id="KAK5147945.1"/>
    </source>
</evidence>
<comment type="similarity">
    <text evidence="1">Belongs to the multicopper oxidase family.</text>
</comment>
<evidence type="ECO:0000256" key="2">
    <source>
        <dbReference type="ARBA" id="ARBA00023008"/>
    </source>
</evidence>
<dbReference type="Gene3D" id="2.60.40.420">
    <property type="entry name" value="Cupredoxins - blue copper proteins"/>
    <property type="match status" value="3"/>
</dbReference>
<dbReference type="PANTHER" id="PTHR11709">
    <property type="entry name" value="MULTI-COPPER OXIDASE"/>
    <property type="match status" value="1"/>
</dbReference>
<dbReference type="InterPro" id="IPR011707">
    <property type="entry name" value="Cu-oxidase-like_N"/>
</dbReference>
<sequence length="594" mass="65622">MEWMKMKTRRSSLGWNATAADLPQARAQNAGSRRNTERVLIILTALLSSVVLLLVFASNQTSFLKHVLPLDIHDSGASSKQAQQDVDAFQLHPEEHTFRKPTTITQNWTVSTGLRRPDGVLKQVYLVNNAFPGPTIEARSGDRLVIHVNNALPSDEGVSIHRHGLSMRGANDQDGAVGITQNAVAAGESFIYNFTVAGNQYGTFWWHAHSAVQRADGLFGGLVVHQPAELGRRLPAIEPKDEYLLMAQDWYHRSAEAALDFYMHLGSFGNEPVPDSILLNGVGKFNCSNIVPARPVDCEAHTRDITPGLRLDRSKKNLLRLVNVGAYAGMGFSLGGTRLQPVAVDGGNAVNAGSALRVGFLYPGERVDVEVQPLAGAQSEESLLELKLDTARFKYSNPTLASTQRISVEWHGARRSEHSADEQSESHLDLQKLKAREDGSKVIPATADMTIVLYAITQKLAHLKNVPHGFINNTYWQPRSSPPEPLINLDRTQWDKHQFVPHIPYVPNSPVWVDIVLNNLDEEGHPFHLHGYDFWILALGLIQPVRGRRATRWRLRFGGSREEGHGAGATARVCSAKAASQFSRSLDLPLPRNL</sequence>
<dbReference type="InterPro" id="IPR008972">
    <property type="entry name" value="Cupredoxin"/>
</dbReference>
<organism evidence="7 8">
    <name type="scientific">Rachicladosporium monterosium</name>
    <dbReference type="NCBI Taxonomy" id="1507873"/>
    <lineage>
        <taxon>Eukaryota</taxon>
        <taxon>Fungi</taxon>
        <taxon>Dikarya</taxon>
        <taxon>Ascomycota</taxon>
        <taxon>Pezizomycotina</taxon>
        <taxon>Dothideomycetes</taxon>
        <taxon>Dothideomycetidae</taxon>
        <taxon>Cladosporiales</taxon>
        <taxon>Cladosporiaceae</taxon>
        <taxon>Rachicladosporium</taxon>
    </lineage>
</organism>
<keyword evidence="2" id="KW-0186">Copper</keyword>
<dbReference type="PANTHER" id="PTHR11709:SF511">
    <property type="entry name" value="LACCASE"/>
    <property type="match status" value="1"/>
</dbReference>
<reference evidence="7 8" key="1">
    <citation type="submission" date="2023-08" db="EMBL/GenBank/DDBJ databases">
        <title>Black Yeasts Isolated from many extreme environments.</title>
        <authorList>
            <person name="Coleine C."/>
            <person name="Stajich J.E."/>
            <person name="Selbmann L."/>
        </authorList>
    </citation>
    <scope>NUCLEOTIDE SEQUENCE [LARGE SCALE GENOMIC DNA]</scope>
    <source>
        <strain evidence="7 8">CCFEE 5386</strain>
    </source>
</reference>
<feature type="domain" description="Plastocyanin-like" evidence="4">
    <location>
        <begin position="242"/>
        <end position="371"/>
    </location>
</feature>
<dbReference type="EMBL" id="JAVRRR010000020">
    <property type="protein sequence ID" value="KAK5147945.1"/>
    <property type="molecule type" value="Genomic_DNA"/>
</dbReference>
<dbReference type="CDD" id="cd04205">
    <property type="entry name" value="CuRO_2_LCC_like"/>
    <property type="match status" value="1"/>
</dbReference>
<accession>A0ABR0LFD1</accession>
<dbReference type="Pfam" id="PF07732">
    <property type="entry name" value="Cu-oxidase_3"/>
    <property type="match status" value="1"/>
</dbReference>
<name>A0ABR0LFD1_9PEZI</name>
<comment type="caution">
    <text evidence="7">The sequence shown here is derived from an EMBL/GenBank/DDBJ whole genome shotgun (WGS) entry which is preliminary data.</text>
</comment>
<feature type="domain" description="Plastocyanin-like" evidence="6">
    <location>
        <begin position="114"/>
        <end position="228"/>
    </location>
</feature>
<dbReference type="InterPro" id="IPR001117">
    <property type="entry name" value="Cu-oxidase_2nd"/>
</dbReference>
<evidence type="ECO:0000259" key="5">
    <source>
        <dbReference type="Pfam" id="PF07731"/>
    </source>
</evidence>
<keyword evidence="3" id="KW-0472">Membrane</keyword>
<gene>
    <name evidence="7" type="ORF">LTR32_000695</name>
</gene>
<keyword evidence="8" id="KW-1185">Reference proteome</keyword>
<dbReference type="Pfam" id="PF00394">
    <property type="entry name" value="Cu-oxidase"/>
    <property type="match status" value="1"/>
</dbReference>
<protein>
    <recommendedName>
        <fullName evidence="9">Plastocyanin-like domain-containing protein</fullName>
    </recommendedName>
</protein>
<keyword evidence="3" id="KW-1133">Transmembrane helix</keyword>
<dbReference type="SUPFAM" id="SSF49503">
    <property type="entry name" value="Cupredoxins"/>
    <property type="match status" value="3"/>
</dbReference>
<feature type="domain" description="Plastocyanin-like" evidence="5">
    <location>
        <begin position="503"/>
        <end position="539"/>
    </location>
</feature>
<dbReference type="Pfam" id="PF07731">
    <property type="entry name" value="Cu-oxidase_2"/>
    <property type="match status" value="1"/>
</dbReference>
<dbReference type="Proteomes" id="UP001308179">
    <property type="component" value="Unassembled WGS sequence"/>
</dbReference>
<evidence type="ECO:0000259" key="4">
    <source>
        <dbReference type="Pfam" id="PF00394"/>
    </source>
</evidence>
<evidence type="ECO:0000259" key="6">
    <source>
        <dbReference type="Pfam" id="PF07732"/>
    </source>
</evidence>
<dbReference type="InterPro" id="IPR045087">
    <property type="entry name" value="Cu-oxidase_fam"/>
</dbReference>
<evidence type="ECO:0000256" key="1">
    <source>
        <dbReference type="ARBA" id="ARBA00010609"/>
    </source>
</evidence>
<keyword evidence="3" id="KW-0812">Transmembrane</keyword>